<evidence type="ECO:0000256" key="5">
    <source>
        <dbReference type="ARBA" id="ARBA00022490"/>
    </source>
</evidence>
<dbReference type="Pfam" id="PF07292">
    <property type="entry name" value="NID"/>
    <property type="match status" value="2"/>
</dbReference>
<dbReference type="OMA" id="FQKNTNG"/>
<dbReference type="CTD" id="3430"/>
<keyword evidence="6" id="KW-0964">Secreted</keyword>
<reference evidence="13" key="2">
    <citation type="submission" date="2025-08" db="UniProtKB">
        <authorList>
            <consortium name="Ensembl"/>
        </authorList>
    </citation>
    <scope>IDENTIFICATION</scope>
</reference>
<protein>
    <recommendedName>
        <fullName evidence="12">RRM domain-containing protein</fullName>
    </recommendedName>
</protein>
<dbReference type="GO" id="GO:0005634">
    <property type="term" value="C:nucleus"/>
    <property type="evidence" value="ECO:0007669"/>
    <property type="project" value="UniProtKB-SubCell"/>
</dbReference>
<dbReference type="Gene3D" id="3.30.70.330">
    <property type="match status" value="1"/>
</dbReference>
<dbReference type="InterPro" id="IPR000504">
    <property type="entry name" value="RRM_dom"/>
</dbReference>
<dbReference type="OrthoDB" id="9936051at2759"/>
<dbReference type="Ensembl" id="ENSSFAT00005003220.1">
    <property type="protein sequence ID" value="ENSSFAP00005002982.1"/>
    <property type="gene ID" value="ENSSFAG00005002067.1"/>
</dbReference>
<evidence type="ECO:0000313" key="14">
    <source>
        <dbReference type="Proteomes" id="UP000472267"/>
    </source>
</evidence>
<evidence type="ECO:0000256" key="11">
    <source>
        <dbReference type="SAM" id="Coils"/>
    </source>
</evidence>
<evidence type="ECO:0000256" key="3">
    <source>
        <dbReference type="ARBA" id="ARBA00004613"/>
    </source>
</evidence>
<dbReference type="PANTHER" id="PTHR15225:SF1">
    <property type="entry name" value="INTERFERON-INDUCED 35 KDA PROTEIN"/>
    <property type="match status" value="1"/>
</dbReference>
<evidence type="ECO:0000256" key="9">
    <source>
        <dbReference type="ARBA" id="ARBA00023242"/>
    </source>
</evidence>
<evidence type="ECO:0000256" key="2">
    <source>
        <dbReference type="ARBA" id="ARBA00004496"/>
    </source>
</evidence>
<reference evidence="13" key="3">
    <citation type="submission" date="2025-09" db="UniProtKB">
        <authorList>
            <consortium name="Ensembl"/>
        </authorList>
    </citation>
    <scope>IDENTIFICATION</scope>
</reference>
<dbReference type="RefSeq" id="XP_029945455.1">
    <property type="nucleotide sequence ID" value="XM_030089595.1"/>
</dbReference>
<keyword evidence="11" id="KW-0175">Coiled coil</keyword>
<dbReference type="AlphaFoldDB" id="A0A672FBE3"/>
<dbReference type="GO" id="GO:0003723">
    <property type="term" value="F:RNA binding"/>
    <property type="evidence" value="ECO:0007669"/>
    <property type="project" value="UniProtKB-UniRule"/>
</dbReference>
<evidence type="ECO:0000256" key="1">
    <source>
        <dbReference type="ARBA" id="ARBA00004123"/>
    </source>
</evidence>
<keyword evidence="5" id="KW-0963">Cytoplasm</keyword>
<dbReference type="GeneID" id="115387060"/>
<reference evidence="13" key="1">
    <citation type="submission" date="2019-06" db="EMBL/GenBank/DDBJ databases">
        <authorList>
            <consortium name="Wellcome Sanger Institute Data Sharing"/>
        </authorList>
    </citation>
    <scope>NUCLEOTIDE SEQUENCE [LARGE SCALE GENOMIC DNA]</scope>
</reference>
<dbReference type="PANTHER" id="PTHR15225">
    <property type="entry name" value="INTERFERON-INDUCED PROTEIN 35/NMI N-MYC/STAT INTERACTING PROTEIN"/>
    <property type="match status" value="1"/>
</dbReference>
<evidence type="ECO:0000256" key="7">
    <source>
        <dbReference type="ARBA" id="ARBA00022588"/>
    </source>
</evidence>
<accession>A0A672FBE3</accession>
<keyword evidence="9" id="KW-0539">Nucleus</keyword>
<feature type="coiled-coil region" evidence="11">
    <location>
        <begin position="18"/>
        <end position="119"/>
    </location>
</feature>
<evidence type="ECO:0000259" key="12">
    <source>
        <dbReference type="PROSITE" id="PS50102"/>
    </source>
</evidence>
<dbReference type="GO" id="GO:0045088">
    <property type="term" value="P:regulation of innate immune response"/>
    <property type="evidence" value="ECO:0007669"/>
    <property type="project" value="UniProtKB-ARBA"/>
</dbReference>
<comment type="similarity">
    <text evidence="4">Belongs to the NMI family.</text>
</comment>
<dbReference type="GO" id="GO:0005737">
    <property type="term" value="C:cytoplasm"/>
    <property type="evidence" value="ECO:0007669"/>
    <property type="project" value="UniProtKB-SubCell"/>
</dbReference>
<gene>
    <name evidence="13" type="primary">ifi35</name>
</gene>
<proteinExistence type="inferred from homology"/>
<sequence length="369" mass="41919">MSSDEDFSLVTEPNGESLSQIQDSISKFKKKYDQLTEEQKELSDCRDERRQLAEQFKQRRDKLLLAMEEDEEAHSRELNDQLAKLDALKQDEMELMKEIQKAEAALKKEEDRNEQLKQQTNVFAAVPERKLVFKGKTGSASNMEAFEMRSQVVYPMEGGTALVTFEEEAVAKKILALKHHNVDLGDDCRIMLEARPVVLMLPRLVEIDTDVCPRRILISDLPTMDTETLLNKLEIHFSKSRNKGGEVEECEMLPDSGTVVVTFVEEDVAKNLTETEYHDVTLLQKRHKVRVTPFLNGTITSLKTKMAPCPRTVLLTGIPAIMERENLQDLLEIHFQKNGNGGGEIEAFLYNPQGHSSYALFSSGGEQEQ</sequence>
<evidence type="ECO:0000256" key="4">
    <source>
        <dbReference type="ARBA" id="ARBA00010081"/>
    </source>
</evidence>
<keyword evidence="10" id="KW-0694">RNA-binding</keyword>
<keyword evidence="8" id="KW-0391">Immunity</keyword>
<dbReference type="GO" id="GO:0005615">
    <property type="term" value="C:extracellular space"/>
    <property type="evidence" value="ECO:0007669"/>
    <property type="project" value="UniProtKB-ARBA"/>
</dbReference>
<feature type="domain" description="RRM" evidence="12">
    <location>
        <begin position="214"/>
        <end position="296"/>
    </location>
</feature>
<evidence type="ECO:0000256" key="8">
    <source>
        <dbReference type="ARBA" id="ARBA00022859"/>
    </source>
</evidence>
<keyword evidence="14" id="KW-1185">Reference proteome</keyword>
<dbReference type="InParanoid" id="A0A672FBE3"/>
<evidence type="ECO:0000256" key="6">
    <source>
        <dbReference type="ARBA" id="ARBA00022525"/>
    </source>
</evidence>
<dbReference type="InterPro" id="IPR012677">
    <property type="entry name" value="Nucleotide-bd_a/b_plait_sf"/>
</dbReference>
<comment type="subcellular location">
    <subcellularLocation>
        <location evidence="2">Cytoplasm</location>
    </subcellularLocation>
    <subcellularLocation>
        <location evidence="1">Nucleus</location>
    </subcellularLocation>
    <subcellularLocation>
        <location evidence="3">Secreted</location>
    </subcellularLocation>
</comment>
<organism evidence="13 14">
    <name type="scientific">Salarias fasciatus</name>
    <name type="common">Jewelled blenny</name>
    <name type="synonym">Blennius fasciatus</name>
    <dbReference type="NCBI Taxonomy" id="181472"/>
    <lineage>
        <taxon>Eukaryota</taxon>
        <taxon>Metazoa</taxon>
        <taxon>Chordata</taxon>
        <taxon>Craniata</taxon>
        <taxon>Vertebrata</taxon>
        <taxon>Euteleostomi</taxon>
        <taxon>Actinopterygii</taxon>
        <taxon>Neopterygii</taxon>
        <taxon>Teleostei</taxon>
        <taxon>Neoteleostei</taxon>
        <taxon>Acanthomorphata</taxon>
        <taxon>Ovalentaria</taxon>
        <taxon>Blenniimorphae</taxon>
        <taxon>Blenniiformes</taxon>
        <taxon>Blennioidei</taxon>
        <taxon>Blenniidae</taxon>
        <taxon>Salariinae</taxon>
        <taxon>Salarias</taxon>
    </lineage>
</organism>
<dbReference type="GO" id="GO:0045087">
    <property type="term" value="P:innate immune response"/>
    <property type="evidence" value="ECO:0007669"/>
    <property type="project" value="UniProtKB-KW"/>
</dbReference>
<dbReference type="FunFam" id="3.30.70.330:FF:000300">
    <property type="entry name" value="Interferon-induced protein 35"/>
    <property type="match status" value="1"/>
</dbReference>
<dbReference type="PROSITE" id="PS50102">
    <property type="entry name" value="RRM"/>
    <property type="match status" value="1"/>
</dbReference>
<keyword evidence="7" id="KW-0399">Innate immunity</keyword>
<evidence type="ECO:0000313" key="13">
    <source>
        <dbReference type="Ensembl" id="ENSSFAP00005002982.1"/>
    </source>
</evidence>
<dbReference type="Proteomes" id="UP000472267">
    <property type="component" value="Chromosome 4"/>
</dbReference>
<name>A0A672FBE3_SALFA</name>
<evidence type="ECO:0000256" key="10">
    <source>
        <dbReference type="PROSITE-ProRule" id="PRU00176"/>
    </source>
</evidence>
<dbReference type="InterPro" id="IPR009909">
    <property type="entry name" value="Nmi/IFP35_dom"/>
</dbReference>